<organism evidence="3 4">
    <name type="scientific">Candidatus Portnoybacteria bacterium RBG_19FT_COMBO_36_7</name>
    <dbReference type="NCBI Taxonomy" id="1801992"/>
    <lineage>
        <taxon>Bacteria</taxon>
        <taxon>Candidatus Portnoyibacteriota</taxon>
    </lineage>
</organism>
<sequence>MYYVYILYSEKLNKKYIGSTSSLRQRLKEHNLGKSTFSNKGKPWKLMYYEAFLNKNDALKEERFLKTGKGRERIKFLFSQSVRGGGFA</sequence>
<dbReference type="EMBL" id="MHMW01000011">
    <property type="protein sequence ID" value="OGZ34391.1"/>
    <property type="molecule type" value="Genomic_DNA"/>
</dbReference>
<evidence type="ECO:0000313" key="3">
    <source>
        <dbReference type="EMBL" id="OGZ34391.1"/>
    </source>
</evidence>
<evidence type="ECO:0000259" key="2">
    <source>
        <dbReference type="PROSITE" id="PS50164"/>
    </source>
</evidence>
<dbReference type="Gene3D" id="3.40.1440.10">
    <property type="entry name" value="GIY-YIG endonuclease"/>
    <property type="match status" value="1"/>
</dbReference>
<dbReference type="PROSITE" id="PS50164">
    <property type="entry name" value="GIY_YIG"/>
    <property type="match status" value="1"/>
</dbReference>
<comment type="caution">
    <text evidence="3">The sequence shown here is derived from an EMBL/GenBank/DDBJ whole genome shotgun (WGS) entry which is preliminary data.</text>
</comment>
<dbReference type="InterPro" id="IPR000305">
    <property type="entry name" value="GIY-YIG_endonuc"/>
</dbReference>
<dbReference type="InterPro" id="IPR035901">
    <property type="entry name" value="GIY-YIG_endonuc_sf"/>
</dbReference>
<accession>A0A1G2FA13</accession>
<dbReference type="InterPro" id="IPR050190">
    <property type="entry name" value="UPF0213_domain"/>
</dbReference>
<dbReference type="CDD" id="cd10449">
    <property type="entry name" value="GIY-YIG_SLX1_like"/>
    <property type="match status" value="1"/>
</dbReference>
<proteinExistence type="inferred from homology"/>
<reference evidence="3 4" key="1">
    <citation type="journal article" date="2016" name="Nat. Commun.">
        <title>Thousands of microbial genomes shed light on interconnected biogeochemical processes in an aquifer system.</title>
        <authorList>
            <person name="Anantharaman K."/>
            <person name="Brown C.T."/>
            <person name="Hug L.A."/>
            <person name="Sharon I."/>
            <person name="Castelle C.J."/>
            <person name="Probst A.J."/>
            <person name="Thomas B.C."/>
            <person name="Singh A."/>
            <person name="Wilkins M.J."/>
            <person name="Karaoz U."/>
            <person name="Brodie E.L."/>
            <person name="Williams K.H."/>
            <person name="Hubbard S.S."/>
            <person name="Banfield J.F."/>
        </authorList>
    </citation>
    <scope>NUCLEOTIDE SEQUENCE [LARGE SCALE GENOMIC DNA]</scope>
</reference>
<dbReference type="PANTHER" id="PTHR34477:SF5">
    <property type="entry name" value="BSL5627 PROTEIN"/>
    <property type="match status" value="1"/>
</dbReference>
<dbReference type="SUPFAM" id="SSF82771">
    <property type="entry name" value="GIY-YIG endonuclease"/>
    <property type="match status" value="1"/>
</dbReference>
<protein>
    <recommendedName>
        <fullName evidence="2">GIY-YIG domain-containing protein</fullName>
    </recommendedName>
</protein>
<dbReference type="AlphaFoldDB" id="A0A1G2FA13"/>
<evidence type="ECO:0000256" key="1">
    <source>
        <dbReference type="ARBA" id="ARBA00007435"/>
    </source>
</evidence>
<name>A0A1G2FA13_9BACT</name>
<evidence type="ECO:0000313" key="4">
    <source>
        <dbReference type="Proteomes" id="UP000179099"/>
    </source>
</evidence>
<dbReference type="Proteomes" id="UP000179099">
    <property type="component" value="Unassembled WGS sequence"/>
</dbReference>
<dbReference type="Pfam" id="PF01541">
    <property type="entry name" value="GIY-YIG"/>
    <property type="match status" value="1"/>
</dbReference>
<gene>
    <name evidence="3" type="ORF">A2Y98_01980</name>
</gene>
<dbReference type="STRING" id="1801992.A2Y98_01980"/>
<dbReference type="PANTHER" id="PTHR34477">
    <property type="entry name" value="UPF0213 PROTEIN YHBQ"/>
    <property type="match status" value="1"/>
</dbReference>
<feature type="domain" description="GIY-YIG" evidence="2">
    <location>
        <begin position="1"/>
        <end position="75"/>
    </location>
</feature>
<comment type="similarity">
    <text evidence="1">Belongs to the UPF0213 family.</text>
</comment>